<protein>
    <recommendedName>
        <fullName evidence="2">Thiol:disulfide interchange protein DsbD N-terminal domain-containing protein</fullName>
    </recommendedName>
</protein>
<proteinExistence type="predicted"/>
<reference evidence="3" key="2">
    <citation type="submission" date="2020-09" db="EMBL/GenBank/DDBJ databases">
        <authorList>
            <person name="Sun Q."/>
            <person name="Zhou Y."/>
        </authorList>
    </citation>
    <scope>NUCLEOTIDE SEQUENCE</scope>
    <source>
        <strain evidence="3">CGMCC 1.6293</strain>
    </source>
</reference>
<feature type="chain" id="PRO_5036720171" description="Thiol:disulfide interchange protein DsbD N-terminal domain-containing protein" evidence="1">
    <location>
        <begin position="24"/>
        <end position="268"/>
    </location>
</feature>
<evidence type="ECO:0000259" key="2">
    <source>
        <dbReference type="Pfam" id="PF11412"/>
    </source>
</evidence>
<dbReference type="RefSeq" id="WP_028287935.1">
    <property type="nucleotide sequence ID" value="NZ_BMLF01000001.1"/>
</dbReference>
<keyword evidence="1" id="KW-0732">Signal</keyword>
<sequence>MKAIRTLLGALAALPLLAGAAAANPYAENITARLLPGWRQADGRHVAGLELRLAEGWKTYWRVPGEAGVPPVFSWRGSDNLQSASVVWPRPVVFDQNGMRSIGYVEHVVLPLVITPRSPDAPITLRGDMMIGICDEVCVPVEMRLTGVLEPNGGHRDPAIAAAMASRPFSAQEGKVASVDCRVGPGRHGIALQVDIDMPSAGGTETVVVESADPRVWAADADSARQGARLTGQTELMHESGGAFALDRSALTFTVLGRDRTVEIKGCD</sequence>
<accession>A0A917SW93</accession>
<evidence type="ECO:0000313" key="4">
    <source>
        <dbReference type="Proteomes" id="UP000649829"/>
    </source>
</evidence>
<dbReference type="Pfam" id="PF11412">
    <property type="entry name" value="DsbD_N"/>
    <property type="match status" value="1"/>
</dbReference>
<comment type="caution">
    <text evidence="3">The sequence shown here is derived from an EMBL/GenBank/DDBJ whole genome shotgun (WGS) entry which is preliminary data.</text>
</comment>
<feature type="signal peptide" evidence="1">
    <location>
        <begin position="1"/>
        <end position="23"/>
    </location>
</feature>
<dbReference type="EMBL" id="BMLF01000001">
    <property type="protein sequence ID" value="GGL99449.1"/>
    <property type="molecule type" value="Genomic_DNA"/>
</dbReference>
<reference evidence="3" key="1">
    <citation type="journal article" date="2014" name="Int. J. Syst. Evol. Microbiol.">
        <title>Complete genome sequence of Corynebacterium casei LMG S-19264T (=DSM 44701T), isolated from a smear-ripened cheese.</title>
        <authorList>
            <consortium name="US DOE Joint Genome Institute (JGI-PGF)"/>
            <person name="Walter F."/>
            <person name="Albersmeier A."/>
            <person name="Kalinowski J."/>
            <person name="Ruckert C."/>
        </authorList>
    </citation>
    <scope>NUCLEOTIDE SEQUENCE</scope>
    <source>
        <strain evidence="3">CGMCC 1.6293</strain>
    </source>
</reference>
<organism evidence="3 4">
    <name type="scientific">Pseudooceanicola nanhaiensis</name>
    <dbReference type="NCBI Taxonomy" id="375761"/>
    <lineage>
        <taxon>Bacteria</taxon>
        <taxon>Pseudomonadati</taxon>
        <taxon>Pseudomonadota</taxon>
        <taxon>Alphaproteobacteria</taxon>
        <taxon>Rhodobacterales</taxon>
        <taxon>Paracoccaceae</taxon>
        <taxon>Pseudooceanicola</taxon>
    </lineage>
</organism>
<gene>
    <name evidence="3" type="ORF">GCM10011534_21600</name>
</gene>
<feature type="domain" description="Thiol:disulfide interchange protein DsbD N-terminal" evidence="2">
    <location>
        <begin position="33"/>
        <end position="147"/>
    </location>
</feature>
<keyword evidence="4" id="KW-1185">Reference proteome</keyword>
<name>A0A917SW93_9RHOB</name>
<dbReference type="Proteomes" id="UP000649829">
    <property type="component" value="Unassembled WGS sequence"/>
</dbReference>
<evidence type="ECO:0000256" key="1">
    <source>
        <dbReference type="SAM" id="SignalP"/>
    </source>
</evidence>
<evidence type="ECO:0000313" key="3">
    <source>
        <dbReference type="EMBL" id="GGL99449.1"/>
    </source>
</evidence>
<dbReference type="InterPro" id="IPR028250">
    <property type="entry name" value="DsbDN"/>
</dbReference>
<dbReference type="AlphaFoldDB" id="A0A917SW93"/>